<gene>
    <name evidence="1" type="ORF">IN07_18665</name>
</gene>
<dbReference type="OrthoDB" id="5193321at2"/>
<evidence type="ECO:0000313" key="2">
    <source>
        <dbReference type="Proteomes" id="UP000029713"/>
    </source>
</evidence>
<accession>A0A098Y2U3</accession>
<sequence length="78" mass="8751">MESLARDDHQWVVQPLLDAGLQLDEIRSLVFGLAFQGVVSEGREVLACIRDLVADRPAEVRAAWSEVVHRLFLLEPPT</sequence>
<protein>
    <submittedName>
        <fullName evidence="1">Uncharacterized protein</fullName>
    </submittedName>
</protein>
<name>A0A098Y2U3_9ACTN</name>
<dbReference type="RefSeq" id="WP_036338336.1">
    <property type="nucleotide sequence ID" value="NZ_JPMX01000087.1"/>
</dbReference>
<comment type="caution">
    <text evidence="1">The sequence shown here is derived from an EMBL/GenBank/DDBJ whole genome shotgun (WGS) entry which is preliminary data.</text>
</comment>
<organism evidence="1 2">
    <name type="scientific">Modestobacter caceresii</name>
    <dbReference type="NCBI Taxonomy" id="1522368"/>
    <lineage>
        <taxon>Bacteria</taxon>
        <taxon>Bacillati</taxon>
        <taxon>Actinomycetota</taxon>
        <taxon>Actinomycetes</taxon>
        <taxon>Geodermatophilales</taxon>
        <taxon>Geodermatophilaceae</taxon>
        <taxon>Modestobacter</taxon>
    </lineage>
</organism>
<proteinExistence type="predicted"/>
<dbReference type="Proteomes" id="UP000029713">
    <property type="component" value="Unassembled WGS sequence"/>
</dbReference>
<reference evidence="1 2" key="1">
    <citation type="submission" date="2014-07" db="EMBL/GenBank/DDBJ databases">
        <title>Biosystematic studies on Modestobacter strains isolated from extreme hyper-arid desert soil and from historic building.</title>
        <authorList>
            <person name="Bukarasam K."/>
            <person name="Bull A."/>
            <person name="Girard G."/>
            <person name="van Wezel G."/>
            <person name="Goodfellow M."/>
        </authorList>
    </citation>
    <scope>NUCLEOTIDE SEQUENCE [LARGE SCALE GENOMIC DNA]</scope>
    <source>
        <strain evidence="1 2">KNN45-2b</strain>
    </source>
</reference>
<dbReference type="AlphaFoldDB" id="A0A098Y2U3"/>
<dbReference type="EMBL" id="JPMX01000087">
    <property type="protein sequence ID" value="KGH45218.1"/>
    <property type="molecule type" value="Genomic_DNA"/>
</dbReference>
<keyword evidence="2" id="KW-1185">Reference proteome</keyword>
<evidence type="ECO:0000313" key="1">
    <source>
        <dbReference type="EMBL" id="KGH45218.1"/>
    </source>
</evidence>